<keyword evidence="3" id="KW-1185">Reference proteome</keyword>
<dbReference type="Proteomes" id="UP000824890">
    <property type="component" value="Unassembled WGS sequence"/>
</dbReference>
<proteinExistence type="predicted"/>
<reference evidence="2 3" key="1">
    <citation type="submission" date="2021-05" db="EMBL/GenBank/DDBJ databases">
        <title>Genome Assembly of Synthetic Allotetraploid Brassica napus Reveals Homoeologous Exchanges between Subgenomes.</title>
        <authorList>
            <person name="Davis J.T."/>
        </authorList>
    </citation>
    <scope>NUCLEOTIDE SEQUENCE [LARGE SCALE GENOMIC DNA]</scope>
    <source>
        <strain evidence="3">cv. Da-Ae</strain>
        <tissue evidence="2">Seedling</tissue>
    </source>
</reference>
<feature type="region of interest" description="Disordered" evidence="1">
    <location>
        <begin position="392"/>
        <end position="415"/>
    </location>
</feature>
<evidence type="ECO:0000256" key="1">
    <source>
        <dbReference type="SAM" id="MobiDB-lite"/>
    </source>
</evidence>
<accession>A0ABQ8E4F5</accession>
<sequence length="442" mass="49446">MEEQCMVICGEWDCGGGASWDFVIDKRQMARLVPLYEGISLLELEGNMLKEFRVQEGDFKVSLSYWPPTSYELATGIKTPPALLTSDGGIRYFLEHMKVRGAMNLFAKFEKVEKQKGSDHIDDSGMGFVTPAKIIRKESFVGSGVSKEACVSTGVSKAYVVNLEDEEFVREVEKVEETIKSRSKQKRESEQGSESQSLGGTVDGSGDVDERDIRPCGYDKEFWSPLLKGDFGGSYAVDVVYNADEIVVGLTKKDGPRTYMCTTNNAFDHMVEVGGTSIYPMAHHGACIVHLARNVNSRFSSKGLAKLVTAAAMAHRPREYKELYSKIRATNIEQSFVGRKKQNYNRANYVHSTDDDAMVLCKEEERREAPRSGNPRDVDIPEDVRECSLLPPLTKRPAGRRRKNRIPSTGEFPVPKKKKLVPNKCGRCRCEGHNRTNCTNPI</sequence>
<dbReference type="EMBL" id="JAGKQM010000003">
    <property type="protein sequence ID" value="KAH0936510.1"/>
    <property type="molecule type" value="Genomic_DNA"/>
</dbReference>
<evidence type="ECO:0000313" key="3">
    <source>
        <dbReference type="Proteomes" id="UP000824890"/>
    </source>
</evidence>
<protein>
    <submittedName>
        <fullName evidence="2">Uncharacterized protein</fullName>
    </submittedName>
</protein>
<evidence type="ECO:0000313" key="2">
    <source>
        <dbReference type="EMBL" id="KAH0936510.1"/>
    </source>
</evidence>
<feature type="compositionally biased region" description="Basic and acidic residues" evidence="1">
    <location>
        <begin position="179"/>
        <end position="190"/>
    </location>
</feature>
<comment type="caution">
    <text evidence="2">The sequence shown here is derived from an EMBL/GenBank/DDBJ whole genome shotgun (WGS) entry which is preliminary data.</text>
</comment>
<feature type="region of interest" description="Disordered" evidence="1">
    <location>
        <begin position="179"/>
        <end position="210"/>
    </location>
</feature>
<name>A0ABQ8E4F5_BRANA</name>
<gene>
    <name evidence="2" type="ORF">HID58_013627</name>
</gene>
<organism evidence="2 3">
    <name type="scientific">Brassica napus</name>
    <name type="common">Rape</name>
    <dbReference type="NCBI Taxonomy" id="3708"/>
    <lineage>
        <taxon>Eukaryota</taxon>
        <taxon>Viridiplantae</taxon>
        <taxon>Streptophyta</taxon>
        <taxon>Embryophyta</taxon>
        <taxon>Tracheophyta</taxon>
        <taxon>Spermatophyta</taxon>
        <taxon>Magnoliopsida</taxon>
        <taxon>eudicotyledons</taxon>
        <taxon>Gunneridae</taxon>
        <taxon>Pentapetalae</taxon>
        <taxon>rosids</taxon>
        <taxon>malvids</taxon>
        <taxon>Brassicales</taxon>
        <taxon>Brassicaceae</taxon>
        <taxon>Brassiceae</taxon>
        <taxon>Brassica</taxon>
    </lineage>
</organism>